<evidence type="ECO:0000256" key="1">
    <source>
        <dbReference type="ARBA" id="ARBA00004123"/>
    </source>
</evidence>
<keyword evidence="5" id="KW-0804">Transcription</keyword>
<gene>
    <name evidence="9" type="ORF">Asppvi_009846</name>
</gene>
<keyword evidence="3" id="KW-0805">Transcription regulation</keyword>
<dbReference type="SMART" id="SM00066">
    <property type="entry name" value="GAL4"/>
    <property type="match status" value="1"/>
</dbReference>
<dbReference type="OrthoDB" id="103819at2759"/>
<comment type="caution">
    <text evidence="9">The sequence shown here is derived from an EMBL/GenBank/DDBJ whole genome shotgun (WGS) entry which is preliminary data.</text>
</comment>
<dbReference type="GO" id="GO:0005634">
    <property type="term" value="C:nucleus"/>
    <property type="evidence" value="ECO:0007669"/>
    <property type="project" value="UniProtKB-SubCell"/>
</dbReference>
<evidence type="ECO:0000256" key="7">
    <source>
        <dbReference type="SAM" id="MobiDB-lite"/>
    </source>
</evidence>
<keyword evidence="6" id="KW-0539">Nucleus</keyword>
<dbReference type="GO" id="GO:0008270">
    <property type="term" value="F:zinc ion binding"/>
    <property type="evidence" value="ECO:0007669"/>
    <property type="project" value="InterPro"/>
</dbReference>
<dbReference type="InterPro" id="IPR036864">
    <property type="entry name" value="Zn2-C6_fun-type_DNA-bd_sf"/>
</dbReference>
<proteinExistence type="predicted"/>
<comment type="subcellular location">
    <subcellularLocation>
        <location evidence="1">Nucleus</location>
    </subcellularLocation>
</comment>
<dbReference type="Gene3D" id="4.10.240.10">
    <property type="entry name" value="Zn(2)-C6 fungal-type DNA-binding domain"/>
    <property type="match status" value="1"/>
</dbReference>
<keyword evidence="4" id="KW-0238">DNA-binding</keyword>
<evidence type="ECO:0000259" key="8">
    <source>
        <dbReference type="PROSITE" id="PS50048"/>
    </source>
</evidence>
<sequence length="528" mass="59361">MESALGEQRALQPYQLSSACDACHSRKVRCDRDYPCGNCQDQGTACTHHRRRRRLPKRPAHPTKRKAKVSHEDRNSSEAFFEACDSLQGPAAEELGDFGVGGVLCETNFNLPGQVLEQHVLWGSNMMNDFRSWMSVIPLTDAQLGNQRQLECLGGLAWTKQHAIESALYVARQALNRVEALENLLADGSNAGEICDDVPSVEFLAWIVKDVGSDRFGSYVLDYFKHISLSTLKRMELSLINNDASSSDSILFTVCVNAVACKFLTTVLMADDHGELSREIRTKAFRYRTSAQRALKNIRLLTAPSLALLQALLCGRSGDTQLCSELTRTACRVCVDLCLPDAVNRQQASEEEYYCVMWCYMLDRSYAWKLGRSRYFPDVNLEANKRDSLLNNIPVSDLLQVYMNLAQVQDSIIPFLGNLPSSHGEDFPSFYLLREQLIPQMEDIRSKIEQIALPSPKWRGLDVHSEVAALNFAYHSVMTTILHLSQVVPNQHPEAGKLYLQSARQELSALISMCRSNDNENTAAFLHW</sequence>
<dbReference type="Pfam" id="PF00172">
    <property type="entry name" value="Zn_clus"/>
    <property type="match status" value="1"/>
</dbReference>
<evidence type="ECO:0000256" key="2">
    <source>
        <dbReference type="ARBA" id="ARBA00022723"/>
    </source>
</evidence>
<keyword evidence="2" id="KW-0479">Metal-binding</keyword>
<dbReference type="Proteomes" id="UP001043456">
    <property type="component" value="Unassembled WGS sequence"/>
</dbReference>
<dbReference type="GO" id="GO:0000981">
    <property type="term" value="F:DNA-binding transcription factor activity, RNA polymerase II-specific"/>
    <property type="evidence" value="ECO:0007669"/>
    <property type="project" value="InterPro"/>
</dbReference>
<feature type="domain" description="Zn(2)-C6 fungal-type" evidence="8">
    <location>
        <begin position="19"/>
        <end position="48"/>
    </location>
</feature>
<dbReference type="InterPro" id="IPR001138">
    <property type="entry name" value="Zn2Cys6_DnaBD"/>
</dbReference>
<keyword evidence="10" id="KW-1185">Reference proteome</keyword>
<accession>A0A9P3EWJ3</accession>
<dbReference type="SUPFAM" id="SSF57701">
    <property type="entry name" value="Zn2/Cys6 DNA-binding domain"/>
    <property type="match status" value="1"/>
</dbReference>
<organism evidence="9 10">
    <name type="scientific">Aspergillus pseudoviridinutans</name>
    <dbReference type="NCBI Taxonomy" id="1517512"/>
    <lineage>
        <taxon>Eukaryota</taxon>
        <taxon>Fungi</taxon>
        <taxon>Dikarya</taxon>
        <taxon>Ascomycota</taxon>
        <taxon>Pezizomycotina</taxon>
        <taxon>Eurotiomycetes</taxon>
        <taxon>Eurotiomycetidae</taxon>
        <taxon>Eurotiales</taxon>
        <taxon>Aspergillaceae</taxon>
        <taxon>Aspergillus</taxon>
        <taxon>Aspergillus subgen. Fumigati</taxon>
    </lineage>
</organism>
<dbReference type="PANTHER" id="PTHR46910:SF3">
    <property type="entry name" value="HALOTOLERANCE PROTEIN 9-RELATED"/>
    <property type="match status" value="1"/>
</dbReference>
<evidence type="ECO:0000313" key="10">
    <source>
        <dbReference type="Proteomes" id="UP001043456"/>
    </source>
</evidence>
<dbReference type="PANTHER" id="PTHR46910">
    <property type="entry name" value="TRANSCRIPTION FACTOR PDR1"/>
    <property type="match status" value="1"/>
</dbReference>
<dbReference type="AlphaFoldDB" id="A0A9P3EWJ3"/>
<evidence type="ECO:0000313" key="9">
    <source>
        <dbReference type="EMBL" id="GIJ90881.1"/>
    </source>
</evidence>
<feature type="region of interest" description="Disordered" evidence="7">
    <location>
        <begin position="47"/>
        <end position="74"/>
    </location>
</feature>
<evidence type="ECO:0000256" key="6">
    <source>
        <dbReference type="ARBA" id="ARBA00023242"/>
    </source>
</evidence>
<dbReference type="GeneID" id="67008456"/>
<dbReference type="EMBL" id="BHVY01000007">
    <property type="protein sequence ID" value="GIJ90881.1"/>
    <property type="molecule type" value="Genomic_DNA"/>
</dbReference>
<reference evidence="9 10" key="1">
    <citation type="submission" date="2018-10" db="EMBL/GenBank/DDBJ databases">
        <title>Pan-genome distribution and transcriptional activeness of fungal secondary metabolism genes in Aspergillus section Fumigati.</title>
        <authorList>
            <person name="Takahashi H."/>
            <person name="Umemura M."/>
            <person name="Ninomiya A."/>
            <person name="Kusuya Y."/>
            <person name="Urayama S."/>
            <person name="Shimizu M."/>
            <person name="Watanabe A."/>
            <person name="Kamei K."/>
            <person name="Yaguchi T."/>
            <person name="Hagiwara D."/>
        </authorList>
    </citation>
    <scope>NUCLEOTIDE SEQUENCE [LARGE SCALE GENOMIC DNA]</scope>
    <source>
        <strain evidence="9 10">IFM 55266</strain>
    </source>
</reference>
<evidence type="ECO:0000256" key="5">
    <source>
        <dbReference type="ARBA" id="ARBA00023163"/>
    </source>
</evidence>
<dbReference type="InterPro" id="IPR050987">
    <property type="entry name" value="AtrR-like"/>
</dbReference>
<feature type="compositionally biased region" description="Basic residues" evidence="7">
    <location>
        <begin position="47"/>
        <end position="68"/>
    </location>
</feature>
<dbReference type="RefSeq" id="XP_043161627.1">
    <property type="nucleotide sequence ID" value="XM_043305692.1"/>
</dbReference>
<name>A0A9P3EWJ3_9EURO</name>
<dbReference type="CDD" id="cd12148">
    <property type="entry name" value="fungal_TF_MHR"/>
    <property type="match status" value="1"/>
</dbReference>
<dbReference type="PROSITE" id="PS00463">
    <property type="entry name" value="ZN2_CY6_FUNGAL_1"/>
    <property type="match status" value="1"/>
</dbReference>
<dbReference type="PROSITE" id="PS50048">
    <property type="entry name" value="ZN2_CY6_FUNGAL_2"/>
    <property type="match status" value="1"/>
</dbReference>
<protein>
    <recommendedName>
        <fullName evidence="8">Zn(2)-C6 fungal-type domain-containing protein</fullName>
    </recommendedName>
</protein>
<dbReference type="GO" id="GO:0003677">
    <property type="term" value="F:DNA binding"/>
    <property type="evidence" value="ECO:0007669"/>
    <property type="project" value="UniProtKB-KW"/>
</dbReference>
<evidence type="ECO:0000256" key="4">
    <source>
        <dbReference type="ARBA" id="ARBA00023125"/>
    </source>
</evidence>
<dbReference type="CDD" id="cd00067">
    <property type="entry name" value="GAL4"/>
    <property type="match status" value="1"/>
</dbReference>
<evidence type="ECO:0000256" key="3">
    <source>
        <dbReference type="ARBA" id="ARBA00023015"/>
    </source>
</evidence>